<evidence type="ECO:0000256" key="5">
    <source>
        <dbReference type="ARBA" id="ARBA00022679"/>
    </source>
</evidence>
<dbReference type="PANTHER" id="PTHR21451:SF0">
    <property type="entry name" value="HISTONE-LYSINE N-METHYLTRANSFERASE, H3 LYSINE-79 SPECIFIC"/>
    <property type="match status" value="1"/>
</dbReference>
<dbReference type="Proteomes" id="UP000008281">
    <property type="component" value="Unassembled WGS sequence"/>
</dbReference>
<dbReference type="Gene3D" id="3.40.50.150">
    <property type="entry name" value="Vaccinia Virus protein VP39"/>
    <property type="match status" value="1"/>
</dbReference>
<dbReference type="EMBL" id="DS268462">
    <property type="protein sequence ID" value="EFP06354.1"/>
    <property type="molecule type" value="Genomic_DNA"/>
</dbReference>
<comment type="similarity">
    <text evidence="11">Belongs to the class I-like SAM-binding methyltransferase superfamily. DOT1 family.</text>
</comment>
<evidence type="ECO:0000256" key="8">
    <source>
        <dbReference type="ARBA" id="ARBA00023242"/>
    </source>
</evidence>
<proteinExistence type="inferred from homology"/>
<dbReference type="InterPro" id="IPR029052">
    <property type="entry name" value="Metallo-depent_PP-like"/>
</dbReference>
<dbReference type="PROSITE" id="PS51569">
    <property type="entry name" value="DOT1"/>
    <property type="match status" value="1"/>
</dbReference>
<dbReference type="InParanoid" id="E3MP44"/>
<dbReference type="InterPro" id="IPR029063">
    <property type="entry name" value="SAM-dependent_MTases_sf"/>
</dbReference>
<dbReference type="InterPro" id="IPR030445">
    <property type="entry name" value="H3-K79_meTrfase"/>
</dbReference>
<dbReference type="AlphaFoldDB" id="E3MP44"/>
<evidence type="ECO:0000313" key="15">
    <source>
        <dbReference type="Proteomes" id="UP000008281"/>
    </source>
</evidence>
<comment type="function">
    <text evidence="11">Histone methyltransferase that specifically trimethylates histone H3 to form H3K79me3. This methylation is required for telomere silencing and for the pachytene checkpoint during the meiotic cell cycle by allowing the recruitment of RAD9 to double strand breaks. Nucleosomes are preferred as substrate compared to free histone.</text>
</comment>
<dbReference type="STRING" id="31234.E3MP44"/>
<dbReference type="OrthoDB" id="412308at2759"/>
<evidence type="ECO:0000256" key="4">
    <source>
        <dbReference type="ARBA" id="ARBA00022603"/>
    </source>
</evidence>
<evidence type="ECO:0000256" key="3">
    <source>
        <dbReference type="ARBA" id="ARBA00020987"/>
    </source>
</evidence>
<comment type="miscellaneous">
    <text evidence="11">In contrast to other lysine histone methyltransferases, it does not contain a SET domain, suggesting the existence of another mechanism for methylation of lysine residues of histones.</text>
</comment>
<dbReference type="InterPro" id="IPR025789">
    <property type="entry name" value="DOT1_dom"/>
</dbReference>
<evidence type="ECO:0000256" key="10">
    <source>
        <dbReference type="ARBA" id="ARBA00047770"/>
    </source>
</evidence>
<evidence type="ECO:0000256" key="9">
    <source>
        <dbReference type="ARBA" id="ARBA00029821"/>
    </source>
</evidence>
<dbReference type="GO" id="GO:0035097">
    <property type="term" value="C:histone methyltransferase complex"/>
    <property type="evidence" value="ECO:0007669"/>
    <property type="project" value="UniProtKB-ARBA"/>
</dbReference>
<dbReference type="FunFam" id="3.40.50.150:FF:000033">
    <property type="entry name" value="Histone-lysine N-methyltransferase, H3 lysine-79 specific"/>
    <property type="match status" value="1"/>
</dbReference>
<comment type="catalytic activity">
    <reaction evidence="10 11">
        <text>L-lysyl(79)-[histone H3] + 3 S-adenosyl-L-methionine = N(6),N(6),N(6)-trimethyl-L-lysyl(79)-[histone H3] + 3 S-adenosyl-L-homocysteine + 3 H(+)</text>
        <dbReference type="Rhea" id="RHEA:60328"/>
        <dbReference type="Rhea" id="RHEA-COMP:15549"/>
        <dbReference type="Rhea" id="RHEA-COMP:15552"/>
        <dbReference type="ChEBI" id="CHEBI:15378"/>
        <dbReference type="ChEBI" id="CHEBI:29969"/>
        <dbReference type="ChEBI" id="CHEBI:57856"/>
        <dbReference type="ChEBI" id="CHEBI:59789"/>
        <dbReference type="ChEBI" id="CHEBI:61961"/>
        <dbReference type="EC" id="2.1.1.360"/>
    </reaction>
</comment>
<keyword evidence="4 11" id="KW-0489">Methyltransferase</keyword>
<gene>
    <name evidence="14" type="ORF">CRE_07655</name>
</gene>
<dbReference type="GO" id="GO:0032259">
    <property type="term" value="P:methylation"/>
    <property type="evidence" value="ECO:0007669"/>
    <property type="project" value="UniProtKB-KW"/>
</dbReference>
<dbReference type="SUPFAM" id="SSF56300">
    <property type="entry name" value="Metallo-dependent phosphatases"/>
    <property type="match status" value="1"/>
</dbReference>
<dbReference type="PANTHER" id="PTHR21451">
    <property type="entry name" value="HISTONE H3 METHYLTRANSFERASE"/>
    <property type="match status" value="1"/>
</dbReference>
<dbReference type="GO" id="GO:0000077">
    <property type="term" value="P:DNA damage checkpoint signaling"/>
    <property type="evidence" value="ECO:0007669"/>
    <property type="project" value="TreeGrafter"/>
</dbReference>
<dbReference type="Gene3D" id="3.60.21.10">
    <property type="match status" value="1"/>
</dbReference>
<feature type="region of interest" description="Disordered" evidence="12">
    <location>
        <begin position="422"/>
        <end position="447"/>
    </location>
</feature>
<feature type="compositionally biased region" description="Acidic residues" evidence="12">
    <location>
        <begin position="524"/>
        <end position="536"/>
    </location>
</feature>
<evidence type="ECO:0000259" key="13">
    <source>
        <dbReference type="PROSITE" id="PS51569"/>
    </source>
</evidence>
<dbReference type="GO" id="GO:0140956">
    <property type="term" value="F:histone H3K79 trimethyltransferase activity"/>
    <property type="evidence" value="ECO:0007669"/>
    <property type="project" value="UniProtKB-EC"/>
</dbReference>
<keyword evidence="5 11" id="KW-0808">Transferase</keyword>
<keyword evidence="7 11" id="KW-0156">Chromatin regulator</keyword>
<comment type="subcellular location">
    <subcellularLocation>
        <location evidence="1 11">Nucleus</location>
    </subcellularLocation>
</comment>
<evidence type="ECO:0000256" key="12">
    <source>
        <dbReference type="SAM" id="MobiDB-lite"/>
    </source>
</evidence>
<sequence length="932" mass="106725">MISKSRQLVFCFSLIPSAPRSVEGKRTTVGTEKYSRDYLLGTKRLSVNKSTVRRLDKFVIHFFSVLKKTENNKKMMSANSNQLSVIAQSFGSFQRTLRTRAPASEKILVSPYVFGEDINYSEKDSHFLTVFLQYIKEDKSGLLNMTKWKVPRGFENSSLNNLKKFMNELSKRCHQLKLSSISDLPRTADFELWNQANCNATMIEAIMSLVYKLTIRDASILANKKKHETYGEVMPAQLAQFCEKLNMGPDDVFLDLGSGIGNTVCYIAGACQIKQAVGIELLDAPAAYAKEMEANFEEVMKFHGKNKSPIALYKGNFFDPKWEKTILEATVIYTNNFIFDEEMNIKLEAIFMKCPKKPKIISSKSFIGERMKNNKKYQEGLRGATKQEIFKGSKNNTSWTAQPVQFFLLEFKDTANIPAANNPVMAHNVNDGKDVQEEEDDKENRMEDQEDMMMVGEIENEEHQYDDDREIDIDLDYRYDAPVFDDLDDMEPLPLDGFELGRYDPQMEVEEEEDGMDVPKAAGDNDEENEEDEEEEPRFHDGVVGSLRSRQTYEGSKYVLTNSTSSPMLTDTLSLLLMGDTQFYFACDEDNIQCKSLTDTLRPKFFLDKRLNFINHAEINDTLLEGREYCRRLESRFANRVQRQAIDALLSSMDQKPAALIINGDLTQYGLQYWYDNFSIPFLLGLGNHDYQDNFDECEMNICAHTMLSWYTEYVRNNSIVADIQGKASRHGLEISGSLAYTKLVCSTLEKICAHVIQLNNAVNYSVSFTSFLVKWNISTPEIYLKNKLNELKSTSYPILLNMHQCEKPHTPIIRDMITEWLLSTKSYFVKQNITQKIGAFYAHWHPNHNSTLECIHGTKVPFVYVGSVPNNRFSKIDITATNATITGYKALDSKMNNGKVLKTLKTFDLWGPCVETEKIIFEEEAVEIETR</sequence>
<keyword evidence="6 11" id="KW-0949">S-adenosyl-L-methionine</keyword>
<reference evidence="14" key="1">
    <citation type="submission" date="2007-07" db="EMBL/GenBank/DDBJ databases">
        <title>PCAP assembly of the Caenorhabditis remanei genome.</title>
        <authorList>
            <consortium name="The Caenorhabditis remanei Sequencing Consortium"/>
            <person name="Wilson R.K."/>
        </authorList>
    </citation>
    <scope>NUCLEOTIDE SEQUENCE [LARGE SCALE GENOMIC DNA]</scope>
    <source>
        <strain evidence="14">PB4641</strain>
    </source>
</reference>
<keyword evidence="8 11" id="KW-0539">Nucleus</keyword>
<evidence type="ECO:0000256" key="1">
    <source>
        <dbReference type="ARBA" id="ARBA00004123"/>
    </source>
</evidence>
<feature type="domain" description="DOT1" evidence="13">
    <location>
        <begin position="104"/>
        <end position="424"/>
    </location>
</feature>
<dbReference type="HOGENOM" id="CLU_314039_0_0_1"/>
<evidence type="ECO:0000256" key="2">
    <source>
        <dbReference type="ARBA" id="ARBA00012190"/>
    </source>
</evidence>
<evidence type="ECO:0000256" key="7">
    <source>
        <dbReference type="ARBA" id="ARBA00022853"/>
    </source>
</evidence>
<evidence type="ECO:0000313" key="14">
    <source>
        <dbReference type="EMBL" id="EFP06354.1"/>
    </source>
</evidence>
<dbReference type="EC" id="2.1.1.360" evidence="2 11"/>
<keyword evidence="15" id="KW-1185">Reference proteome</keyword>
<organism evidence="15">
    <name type="scientific">Caenorhabditis remanei</name>
    <name type="common">Caenorhabditis vulgaris</name>
    <dbReference type="NCBI Taxonomy" id="31234"/>
    <lineage>
        <taxon>Eukaryota</taxon>
        <taxon>Metazoa</taxon>
        <taxon>Ecdysozoa</taxon>
        <taxon>Nematoda</taxon>
        <taxon>Chromadorea</taxon>
        <taxon>Rhabditida</taxon>
        <taxon>Rhabditina</taxon>
        <taxon>Rhabditomorpha</taxon>
        <taxon>Rhabditoidea</taxon>
        <taxon>Rhabditidae</taxon>
        <taxon>Peloderinae</taxon>
        <taxon>Caenorhabditis</taxon>
    </lineage>
</organism>
<dbReference type="GO" id="GO:0006281">
    <property type="term" value="P:DNA repair"/>
    <property type="evidence" value="ECO:0007669"/>
    <property type="project" value="TreeGrafter"/>
</dbReference>
<accession>E3MP44</accession>
<evidence type="ECO:0000256" key="6">
    <source>
        <dbReference type="ARBA" id="ARBA00022691"/>
    </source>
</evidence>
<feature type="region of interest" description="Disordered" evidence="12">
    <location>
        <begin position="508"/>
        <end position="542"/>
    </location>
</feature>
<protein>
    <recommendedName>
        <fullName evidence="3 11">Histone-lysine N-methyltransferase, H3 lysine-79 specific</fullName>
        <ecNumber evidence="2 11">2.1.1.360</ecNumber>
    </recommendedName>
    <alternativeName>
        <fullName evidence="9 11">Histone H3-K79 methyltransferase</fullName>
    </alternativeName>
</protein>
<dbReference type="Pfam" id="PF08123">
    <property type="entry name" value="DOT1"/>
    <property type="match status" value="1"/>
</dbReference>
<dbReference type="eggNOG" id="KOG3924">
    <property type="taxonomic scope" value="Eukaryota"/>
</dbReference>
<name>E3MP44_CAERE</name>
<dbReference type="SUPFAM" id="SSF53335">
    <property type="entry name" value="S-adenosyl-L-methionine-dependent methyltransferases"/>
    <property type="match status" value="1"/>
</dbReference>
<evidence type="ECO:0000256" key="11">
    <source>
        <dbReference type="RuleBase" id="RU271113"/>
    </source>
</evidence>